<gene>
    <name evidence="2" type="ORF">IAC32_00630</name>
</gene>
<dbReference type="CDD" id="cd10931">
    <property type="entry name" value="CE4_u7"/>
    <property type="match status" value="1"/>
</dbReference>
<dbReference type="InterPro" id="IPR054297">
    <property type="entry name" value="DUF7033"/>
</dbReference>
<sequence length="427" mass="48716">MPAQIRQTAMEETIRYILSFLCRSEELADMVGYTSDKSEWGKYKVIILPSGFFTAGEYLQPSSMPAAPLKKLNGTPILFGSPVIRRDKQTIIEADLIASAYFILCRYEECVNPRRDYLGRFLAEHSILSQYTNRCLVEEYGNILLSELKNCGIETNETAPQLKLIMTHDADKIEQYRNIRGFMGGLSRGQILPALKSAFGRIEYDPLFTFPYMKEQEQKAGIKDMLFVKTGGNRLLQDKPCYDPALRDMQKMMGLYDHIGLHLSMEAGQNMHEAAWEKEKLEKALGRRITDNRNHYLASLHPADMLGLSSIGITDDYTMGYPDRAGFRLGTCRPVRFINPANCKLSDIVMHPLVIMDRSLESKQYMNLDYGQAYGLCKQLHAEACKYGGEFIMLWHNNSVSELDKTYLKKLYENILSEDFLSSKASE</sequence>
<dbReference type="Proteomes" id="UP000823637">
    <property type="component" value="Unassembled WGS sequence"/>
</dbReference>
<organism evidence="2 3">
    <name type="scientific">Candidatus Enterocola intestinipullorum</name>
    <dbReference type="NCBI Taxonomy" id="2840783"/>
    <lineage>
        <taxon>Bacteria</taxon>
        <taxon>Pseudomonadati</taxon>
        <taxon>Bacteroidota</taxon>
        <taxon>Bacteroidia</taxon>
        <taxon>Bacteroidales</taxon>
        <taxon>Candidatus Enterocola</taxon>
    </lineage>
</organism>
<evidence type="ECO:0000259" key="1">
    <source>
        <dbReference type="Pfam" id="PF23019"/>
    </source>
</evidence>
<dbReference type="Pfam" id="PF23019">
    <property type="entry name" value="DUF7033"/>
    <property type="match status" value="1"/>
</dbReference>
<reference evidence="2" key="2">
    <citation type="journal article" date="2021" name="PeerJ">
        <title>Extensive microbial diversity within the chicken gut microbiome revealed by metagenomics and culture.</title>
        <authorList>
            <person name="Gilroy R."/>
            <person name="Ravi A."/>
            <person name="Getino M."/>
            <person name="Pursley I."/>
            <person name="Horton D.L."/>
            <person name="Alikhan N.F."/>
            <person name="Baker D."/>
            <person name="Gharbi K."/>
            <person name="Hall N."/>
            <person name="Watson M."/>
            <person name="Adriaenssens E.M."/>
            <person name="Foster-Nyarko E."/>
            <person name="Jarju S."/>
            <person name="Secka A."/>
            <person name="Antonio M."/>
            <person name="Oren A."/>
            <person name="Chaudhuri R.R."/>
            <person name="La Ragione R."/>
            <person name="Hildebrand F."/>
            <person name="Pallen M.J."/>
        </authorList>
    </citation>
    <scope>NUCLEOTIDE SEQUENCE</scope>
    <source>
        <strain evidence="2">D3-1215</strain>
    </source>
</reference>
<dbReference type="EMBL" id="JADIMR010000008">
    <property type="protein sequence ID" value="MBO8446241.1"/>
    <property type="molecule type" value="Genomic_DNA"/>
</dbReference>
<protein>
    <submittedName>
        <fullName evidence="2">Polysaccharide deacetylase family protein</fullName>
    </submittedName>
</protein>
<accession>A0A9D9EDY2</accession>
<reference evidence="2" key="1">
    <citation type="submission" date="2020-10" db="EMBL/GenBank/DDBJ databases">
        <authorList>
            <person name="Gilroy R."/>
        </authorList>
    </citation>
    <scope>NUCLEOTIDE SEQUENCE</scope>
    <source>
        <strain evidence="2">D3-1215</strain>
    </source>
</reference>
<dbReference type="AlphaFoldDB" id="A0A9D9EDY2"/>
<feature type="domain" description="DUF7033" evidence="1">
    <location>
        <begin position="93"/>
        <end position="177"/>
    </location>
</feature>
<proteinExistence type="predicted"/>
<evidence type="ECO:0000313" key="2">
    <source>
        <dbReference type="EMBL" id="MBO8446241.1"/>
    </source>
</evidence>
<name>A0A9D9EDY2_9BACT</name>
<comment type="caution">
    <text evidence="2">The sequence shown here is derived from an EMBL/GenBank/DDBJ whole genome shotgun (WGS) entry which is preliminary data.</text>
</comment>
<evidence type="ECO:0000313" key="3">
    <source>
        <dbReference type="Proteomes" id="UP000823637"/>
    </source>
</evidence>